<keyword evidence="7 8" id="KW-0472">Membrane</keyword>
<gene>
    <name evidence="10" type="ORF">SAMN04488111_1160</name>
</gene>
<feature type="transmembrane region" description="Helical" evidence="8">
    <location>
        <begin position="309"/>
        <end position="329"/>
    </location>
</feature>
<keyword evidence="3" id="KW-0328">Glycosyltransferase</keyword>
<accession>A0A238VXX8</accession>
<evidence type="ECO:0000256" key="5">
    <source>
        <dbReference type="ARBA" id="ARBA00022692"/>
    </source>
</evidence>
<feature type="transmembrane region" description="Helical" evidence="8">
    <location>
        <begin position="134"/>
        <end position="150"/>
    </location>
</feature>
<evidence type="ECO:0000256" key="6">
    <source>
        <dbReference type="ARBA" id="ARBA00022989"/>
    </source>
</evidence>
<dbReference type="PANTHER" id="PTHR33908:SF3">
    <property type="entry name" value="UNDECAPRENYL PHOSPHATE-ALPHA-4-AMINO-4-DEOXY-L-ARABINOSE ARABINOSYL TRANSFERASE"/>
    <property type="match status" value="1"/>
</dbReference>
<evidence type="ECO:0000256" key="1">
    <source>
        <dbReference type="ARBA" id="ARBA00004651"/>
    </source>
</evidence>
<feature type="transmembrane region" description="Helical" evidence="8">
    <location>
        <begin position="396"/>
        <end position="415"/>
    </location>
</feature>
<evidence type="ECO:0000313" key="10">
    <source>
        <dbReference type="EMBL" id="SNR38984.1"/>
    </source>
</evidence>
<evidence type="ECO:0000256" key="3">
    <source>
        <dbReference type="ARBA" id="ARBA00022676"/>
    </source>
</evidence>
<protein>
    <submittedName>
        <fullName evidence="10">4-amino-4-deoxy-L-arabinose transferase</fullName>
    </submittedName>
</protein>
<dbReference type="EMBL" id="FZNX01000001">
    <property type="protein sequence ID" value="SNR38984.1"/>
    <property type="molecule type" value="Genomic_DNA"/>
</dbReference>
<feature type="domain" description="Glycosyltransferase RgtA/B/C/D-like" evidence="9">
    <location>
        <begin position="58"/>
        <end position="215"/>
    </location>
</feature>
<feature type="transmembrane region" description="Helical" evidence="8">
    <location>
        <begin position="251"/>
        <end position="273"/>
    </location>
</feature>
<feature type="transmembrane region" description="Helical" evidence="8">
    <location>
        <begin position="83"/>
        <end position="103"/>
    </location>
</feature>
<comment type="subcellular location">
    <subcellularLocation>
        <location evidence="1">Cell membrane</location>
        <topology evidence="1">Multi-pass membrane protein</topology>
    </subcellularLocation>
</comment>
<evidence type="ECO:0000256" key="4">
    <source>
        <dbReference type="ARBA" id="ARBA00022679"/>
    </source>
</evidence>
<feature type="transmembrane region" description="Helical" evidence="8">
    <location>
        <begin position="341"/>
        <end position="361"/>
    </location>
</feature>
<dbReference type="GO" id="GO:0016763">
    <property type="term" value="F:pentosyltransferase activity"/>
    <property type="evidence" value="ECO:0007669"/>
    <property type="project" value="TreeGrafter"/>
</dbReference>
<dbReference type="InterPro" id="IPR038731">
    <property type="entry name" value="RgtA/B/C-like"/>
</dbReference>
<feature type="transmembrane region" description="Helical" evidence="8">
    <location>
        <begin position="285"/>
        <end position="303"/>
    </location>
</feature>
<dbReference type="GO" id="GO:0010041">
    <property type="term" value="P:response to iron(III) ion"/>
    <property type="evidence" value="ECO:0007669"/>
    <property type="project" value="TreeGrafter"/>
</dbReference>
<keyword evidence="11" id="KW-1185">Reference proteome</keyword>
<dbReference type="Pfam" id="PF13231">
    <property type="entry name" value="PMT_2"/>
    <property type="match status" value="1"/>
</dbReference>
<organism evidence="10 11">
    <name type="scientific">Lutibacter flavus</name>
    <dbReference type="NCBI Taxonomy" id="691689"/>
    <lineage>
        <taxon>Bacteria</taxon>
        <taxon>Pseudomonadati</taxon>
        <taxon>Bacteroidota</taxon>
        <taxon>Flavobacteriia</taxon>
        <taxon>Flavobacteriales</taxon>
        <taxon>Flavobacteriaceae</taxon>
        <taxon>Lutibacter</taxon>
    </lineage>
</organism>
<feature type="transmembrane region" description="Helical" evidence="8">
    <location>
        <begin position="203"/>
        <end position="222"/>
    </location>
</feature>
<evidence type="ECO:0000256" key="8">
    <source>
        <dbReference type="SAM" id="Phobius"/>
    </source>
</evidence>
<dbReference type="InterPro" id="IPR050297">
    <property type="entry name" value="LipidA_mod_glycosyltrf_83"/>
</dbReference>
<keyword evidence="2" id="KW-1003">Cell membrane</keyword>
<keyword evidence="6 8" id="KW-1133">Transmembrane helix</keyword>
<evidence type="ECO:0000256" key="2">
    <source>
        <dbReference type="ARBA" id="ARBA00022475"/>
    </source>
</evidence>
<dbReference type="AlphaFoldDB" id="A0A238VXX8"/>
<dbReference type="OrthoDB" id="9792789at2"/>
<keyword evidence="4 10" id="KW-0808">Transferase</keyword>
<dbReference type="GO" id="GO:0005886">
    <property type="term" value="C:plasma membrane"/>
    <property type="evidence" value="ECO:0007669"/>
    <property type="project" value="UniProtKB-SubCell"/>
</dbReference>
<dbReference type="Proteomes" id="UP000198412">
    <property type="component" value="Unassembled WGS sequence"/>
</dbReference>
<dbReference type="RefSeq" id="WP_089377441.1">
    <property type="nucleotide sequence ID" value="NZ_FZNX01000001.1"/>
</dbReference>
<feature type="transmembrane region" description="Helical" evidence="8">
    <location>
        <begin position="162"/>
        <end position="191"/>
    </location>
</feature>
<name>A0A238VXX8_9FLAO</name>
<evidence type="ECO:0000313" key="11">
    <source>
        <dbReference type="Proteomes" id="UP000198412"/>
    </source>
</evidence>
<reference evidence="11" key="1">
    <citation type="submission" date="2017-06" db="EMBL/GenBank/DDBJ databases">
        <authorList>
            <person name="Varghese N."/>
            <person name="Submissions S."/>
        </authorList>
    </citation>
    <scope>NUCLEOTIDE SEQUENCE [LARGE SCALE GENOMIC DNA]</scope>
    <source>
        <strain evidence="11">DSM 27993</strain>
    </source>
</reference>
<feature type="transmembrane region" description="Helical" evidence="8">
    <location>
        <begin position="6"/>
        <end position="25"/>
    </location>
</feature>
<feature type="transmembrane region" description="Helical" evidence="8">
    <location>
        <begin position="367"/>
        <end position="384"/>
    </location>
</feature>
<evidence type="ECO:0000259" key="9">
    <source>
        <dbReference type="Pfam" id="PF13231"/>
    </source>
</evidence>
<keyword evidence="5 8" id="KW-0812">Transmembrane</keyword>
<dbReference type="PANTHER" id="PTHR33908">
    <property type="entry name" value="MANNOSYLTRANSFERASE YKCB-RELATED"/>
    <property type="match status" value="1"/>
</dbReference>
<dbReference type="GO" id="GO:0009103">
    <property type="term" value="P:lipopolysaccharide biosynthetic process"/>
    <property type="evidence" value="ECO:0007669"/>
    <property type="project" value="TreeGrafter"/>
</dbReference>
<sequence>MKNKLYILLGIIFILLIFKLGNWGLTESSEARYAEIAREMVISGDYINPTLLGIKHLHKPPVTYYLTALGYKIFGINEFGARFFMQLGLVLQLVLVFKISLQLFKSEKIAVAALLIYFSFPITVIAVRTLTTDAYLTTFILASIYFWLQYKTHLKPYNLYLFYFFLGLIFETKGPVGFMIPVTFVITYKILHKNKIEANIHQFLGFILFLLVSAAWYLIVMYKNDGLFDYFINNQLVERISENNFKRGKPIWYYIFLMPLVGMPWLFYFIFYFKKNIKTILKQKKTDFLLIITFLTLFILLSISTSKLILYVLPLYFILAIFSARYLSLCSEKTMKSISNFYYVLIITVTAALFIASFLNIELTINRFYSFLVFVFFGIIASLLKTKILNTNFLKPAFLGVVFIVSIIISSDFIFKENELKINSVKPLAEFIKNNSQIENEVVVYNYLLPSLSFYLNKDITTINHGKYTTEREVQFETNDQWKKHLINYFENSERERLLKLASDKPIFLIKRKKDIFPDTLNILAKKLNHKKNFDKFEVYY</sequence>
<proteinExistence type="predicted"/>
<evidence type="ECO:0000256" key="7">
    <source>
        <dbReference type="ARBA" id="ARBA00023136"/>
    </source>
</evidence>